<dbReference type="Proteomes" id="UP001152320">
    <property type="component" value="Chromosome 6"/>
</dbReference>
<proteinExistence type="predicted"/>
<dbReference type="EMBL" id="JAIZAY010000006">
    <property type="protein sequence ID" value="KAJ8040392.1"/>
    <property type="molecule type" value="Genomic_DNA"/>
</dbReference>
<organism evidence="1 2">
    <name type="scientific">Holothuria leucospilota</name>
    <name type="common">Black long sea cucumber</name>
    <name type="synonym">Mertensiothuria leucospilota</name>
    <dbReference type="NCBI Taxonomy" id="206669"/>
    <lineage>
        <taxon>Eukaryota</taxon>
        <taxon>Metazoa</taxon>
        <taxon>Echinodermata</taxon>
        <taxon>Eleutherozoa</taxon>
        <taxon>Echinozoa</taxon>
        <taxon>Holothuroidea</taxon>
        <taxon>Aspidochirotacea</taxon>
        <taxon>Aspidochirotida</taxon>
        <taxon>Holothuriidae</taxon>
        <taxon>Holothuria</taxon>
    </lineage>
</organism>
<sequence>MPVYKVLVGDTLVSVLRDTGCSTVVVKRDLVDKSNLTGKVKKCLLLDGTIREVPEATTEIDTPFYVGKIEALCMEAPLYGLVLGNIPGIRNPWDPDKTWKPEVKTNSQDKIVLAVETRAPTARKESAIKFTVKNL</sequence>
<dbReference type="PANTHER" id="PTHR46888">
    <property type="entry name" value="ZINC KNUCKLE DOMAINCONTAINING PROTEIN-RELATED"/>
    <property type="match status" value="1"/>
</dbReference>
<comment type="caution">
    <text evidence="1">The sequence shown here is derived from an EMBL/GenBank/DDBJ whole genome shotgun (WGS) entry which is preliminary data.</text>
</comment>
<evidence type="ECO:0000313" key="1">
    <source>
        <dbReference type="EMBL" id="KAJ8040392.1"/>
    </source>
</evidence>
<evidence type="ECO:0000313" key="2">
    <source>
        <dbReference type="Proteomes" id="UP001152320"/>
    </source>
</evidence>
<keyword evidence="2" id="KW-1185">Reference proteome</keyword>
<protein>
    <submittedName>
        <fullName evidence="1">Uncharacterized protein</fullName>
    </submittedName>
</protein>
<reference evidence="1" key="1">
    <citation type="submission" date="2021-10" db="EMBL/GenBank/DDBJ databases">
        <title>Tropical sea cucumber genome reveals ecological adaptation and Cuvierian tubules defense mechanism.</title>
        <authorList>
            <person name="Chen T."/>
        </authorList>
    </citation>
    <scope>NUCLEOTIDE SEQUENCE</scope>
    <source>
        <strain evidence="1">Nanhai2018</strain>
        <tissue evidence="1">Muscle</tissue>
    </source>
</reference>
<accession>A0A9Q1H939</accession>
<gene>
    <name evidence="1" type="ORF">HOLleu_14669</name>
</gene>
<name>A0A9Q1H939_HOLLE</name>
<dbReference type="PANTHER" id="PTHR46888:SF1">
    <property type="entry name" value="RIBONUCLEASE H"/>
    <property type="match status" value="1"/>
</dbReference>
<dbReference type="AlphaFoldDB" id="A0A9Q1H939"/>
<dbReference type="OrthoDB" id="6119297at2759"/>